<name>A0A0D7AIB8_9AGAR</name>
<gene>
    <name evidence="2" type="ORF">FISHEDRAFT_56635</name>
</gene>
<proteinExistence type="predicted"/>
<dbReference type="EMBL" id="KN881650">
    <property type="protein sequence ID" value="KIY51489.1"/>
    <property type="molecule type" value="Genomic_DNA"/>
</dbReference>
<dbReference type="AlphaFoldDB" id="A0A0D7AIB8"/>
<feature type="region of interest" description="Disordered" evidence="1">
    <location>
        <begin position="1"/>
        <end position="24"/>
    </location>
</feature>
<accession>A0A0D7AIB8</accession>
<keyword evidence="3" id="KW-1185">Reference proteome</keyword>
<evidence type="ECO:0000313" key="3">
    <source>
        <dbReference type="Proteomes" id="UP000054144"/>
    </source>
</evidence>
<organism evidence="2 3">
    <name type="scientific">Fistulina hepatica ATCC 64428</name>
    <dbReference type="NCBI Taxonomy" id="1128425"/>
    <lineage>
        <taxon>Eukaryota</taxon>
        <taxon>Fungi</taxon>
        <taxon>Dikarya</taxon>
        <taxon>Basidiomycota</taxon>
        <taxon>Agaricomycotina</taxon>
        <taxon>Agaricomycetes</taxon>
        <taxon>Agaricomycetidae</taxon>
        <taxon>Agaricales</taxon>
        <taxon>Fistulinaceae</taxon>
        <taxon>Fistulina</taxon>
    </lineage>
</organism>
<sequence length="163" mass="18187">MQNSHTANLSSRSPETDRRPAVGVHAAESDGRHLLFRGHYDLPLASEQAHDILIRFREVISPFPISSWIVILAQLIGCSYQAVDECIVRANDASGLRFPGGSRRLPTMTSLLTPGMTARLYRTKTQEGDDVIMYQKDGMQCAPLGNAWCFMSIENVKYKSVLF</sequence>
<reference evidence="2 3" key="1">
    <citation type="journal article" date="2015" name="Fungal Genet. Biol.">
        <title>Evolution of novel wood decay mechanisms in Agaricales revealed by the genome sequences of Fistulina hepatica and Cylindrobasidium torrendii.</title>
        <authorList>
            <person name="Floudas D."/>
            <person name="Held B.W."/>
            <person name="Riley R."/>
            <person name="Nagy L.G."/>
            <person name="Koehler G."/>
            <person name="Ransdell A.S."/>
            <person name="Younus H."/>
            <person name="Chow J."/>
            <person name="Chiniquy J."/>
            <person name="Lipzen A."/>
            <person name="Tritt A."/>
            <person name="Sun H."/>
            <person name="Haridas S."/>
            <person name="LaButti K."/>
            <person name="Ohm R.A."/>
            <person name="Kues U."/>
            <person name="Blanchette R.A."/>
            <person name="Grigoriev I.V."/>
            <person name="Minto R.E."/>
            <person name="Hibbett D.S."/>
        </authorList>
    </citation>
    <scope>NUCLEOTIDE SEQUENCE [LARGE SCALE GENOMIC DNA]</scope>
    <source>
        <strain evidence="2 3">ATCC 64428</strain>
    </source>
</reference>
<dbReference type="Proteomes" id="UP000054144">
    <property type="component" value="Unassembled WGS sequence"/>
</dbReference>
<feature type="compositionally biased region" description="Polar residues" evidence="1">
    <location>
        <begin position="1"/>
        <end position="13"/>
    </location>
</feature>
<evidence type="ECO:0000256" key="1">
    <source>
        <dbReference type="SAM" id="MobiDB-lite"/>
    </source>
</evidence>
<evidence type="ECO:0000313" key="2">
    <source>
        <dbReference type="EMBL" id="KIY51489.1"/>
    </source>
</evidence>
<protein>
    <submittedName>
        <fullName evidence="2">Uncharacterized protein</fullName>
    </submittedName>
</protein>